<evidence type="ECO:0000313" key="2">
    <source>
        <dbReference type="Proteomes" id="UP000324222"/>
    </source>
</evidence>
<evidence type="ECO:0000313" key="1">
    <source>
        <dbReference type="EMBL" id="MPC67574.1"/>
    </source>
</evidence>
<reference evidence="1 2" key="1">
    <citation type="submission" date="2019-05" db="EMBL/GenBank/DDBJ databases">
        <title>Another draft genome of Portunus trituberculatus and its Hox gene families provides insights of decapod evolution.</title>
        <authorList>
            <person name="Jeong J.-H."/>
            <person name="Song I."/>
            <person name="Kim S."/>
            <person name="Choi T."/>
            <person name="Kim D."/>
            <person name="Ryu S."/>
            <person name="Kim W."/>
        </authorList>
    </citation>
    <scope>NUCLEOTIDE SEQUENCE [LARGE SCALE GENOMIC DNA]</scope>
    <source>
        <tissue evidence="1">Muscle</tissue>
    </source>
</reference>
<accession>A0A5B7HG60</accession>
<keyword evidence="2" id="KW-1185">Reference proteome</keyword>
<comment type="caution">
    <text evidence="1">The sequence shown here is derived from an EMBL/GenBank/DDBJ whole genome shotgun (WGS) entry which is preliminary data.</text>
</comment>
<proteinExistence type="predicted"/>
<sequence>MYTWCKNYGTKTVDGTHSPQTVDGTHAPRDPPGLRLRLLSKSSIPGVLMFPCSFYLSFLNRICLSFVSYLPRFNSSSSCRISKALLTIFSSNPSLPTHLELFPYLFLTKSSPTVVP</sequence>
<gene>
    <name evidence="1" type="ORF">E2C01_061750</name>
</gene>
<dbReference type="EMBL" id="VSRR010026440">
    <property type="protein sequence ID" value="MPC67574.1"/>
    <property type="molecule type" value="Genomic_DNA"/>
</dbReference>
<dbReference type="AlphaFoldDB" id="A0A5B7HG60"/>
<organism evidence="1 2">
    <name type="scientific">Portunus trituberculatus</name>
    <name type="common">Swimming crab</name>
    <name type="synonym">Neptunus trituberculatus</name>
    <dbReference type="NCBI Taxonomy" id="210409"/>
    <lineage>
        <taxon>Eukaryota</taxon>
        <taxon>Metazoa</taxon>
        <taxon>Ecdysozoa</taxon>
        <taxon>Arthropoda</taxon>
        <taxon>Crustacea</taxon>
        <taxon>Multicrustacea</taxon>
        <taxon>Malacostraca</taxon>
        <taxon>Eumalacostraca</taxon>
        <taxon>Eucarida</taxon>
        <taxon>Decapoda</taxon>
        <taxon>Pleocyemata</taxon>
        <taxon>Brachyura</taxon>
        <taxon>Eubrachyura</taxon>
        <taxon>Portunoidea</taxon>
        <taxon>Portunidae</taxon>
        <taxon>Portuninae</taxon>
        <taxon>Portunus</taxon>
    </lineage>
</organism>
<dbReference type="Proteomes" id="UP000324222">
    <property type="component" value="Unassembled WGS sequence"/>
</dbReference>
<protein>
    <submittedName>
        <fullName evidence="1">Uncharacterized protein</fullName>
    </submittedName>
</protein>
<name>A0A5B7HG60_PORTR</name>